<evidence type="ECO:0000313" key="3">
    <source>
        <dbReference type="Proteomes" id="UP000177723"/>
    </source>
</evidence>
<protein>
    <submittedName>
        <fullName evidence="2">Uncharacterized protein</fullName>
    </submittedName>
</protein>
<organism evidence="2 3">
    <name type="scientific">Candidatus Giovannonibacteria bacterium RIFCSPHIGHO2_12_FULL_43_15</name>
    <dbReference type="NCBI Taxonomy" id="1798341"/>
    <lineage>
        <taxon>Bacteria</taxon>
        <taxon>Candidatus Giovannoniibacteriota</taxon>
    </lineage>
</organism>
<dbReference type="Proteomes" id="UP000177723">
    <property type="component" value="Unassembled WGS sequence"/>
</dbReference>
<proteinExistence type="predicted"/>
<comment type="caution">
    <text evidence="2">The sequence shown here is derived from an EMBL/GenBank/DDBJ whole genome shotgun (WGS) entry which is preliminary data.</text>
</comment>
<gene>
    <name evidence="2" type="ORF">A3F23_03740</name>
</gene>
<evidence type="ECO:0000256" key="1">
    <source>
        <dbReference type="SAM" id="Phobius"/>
    </source>
</evidence>
<feature type="transmembrane region" description="Helical" evidence="1">
    <location>
        <begin position="47"/>
        <end position="72"/>
    </location>
</feature>
<keyword evidence="1" id="KW-0812">Transmembrane</keyword>
<keyword evidence="1" id="KW-0472">Membrane</keyword>
<accession>A0A1F5WQ77</accession>
<reference evidence="2 3" key="1">
    <citation type="journal article" date="2016" name="Nat. Commun.">
        <title>Thousands of microbial genomes shed light on interconnected biogeochemical processes in an aquifer system.</title>
        <authorList>
            <person name="Anantharaman K."/>
            <person name="Brown C.T."/>
            <person name="Hug L.A."/>
            <person name="Sharon I."/>
            <person name="Castelle C.J."/>
            <person name="Probst A.J."/>
            <person name="Thomas B.C."/>
            <person name="Singh A."/>
            <person name="Wilkins M.J."/>
            <person name="Karaoz U."/>
            <person name="Brodie E.L."/>
            <person name="Williams K.H."/>
            <person name="Hubbard S.S."/>
            <person name="Banfield J.F."/>
        </authorList>
    </citation>
    <scope>NUCLEOTIDE SEQUENCE [LARGE SCALE GENOMIC DNA]</scope>
</reference>
<name>A0A1F5WQ77_9BACT</name>
<evidence type="ECO:0000313" key="2">
    <source>
        <dbReference type="EMBL" id="OGF77411.1"/>
    </source>
</evidence>
<dbReference type="AlphaFoldDB" id="A0A1F5WQ77"/>
<dbReference type="EMBL" id="MFHT01000019">
    <property type="protein sequence ID" value="OGF77411.1"/>
    <property type="molecule type" value="Genomic_DNA"/>
</dbReference>
<sequence>MLDFLLFILFAGGLFSIVGEGYQGGVAKYSLPTLMHKLEVEQKLPRWLIIILSTLIITTWLSLVIMLGRYILKGTFSPFN</sequence>
<keyword evidence="1" id="KW-1133">Transmembrane helix</keyword>